<reference evidence="2 3" key="1">
    <citation type="journal article" date="2016" name="Sci. Rep.">
        <title>The Dendrobium catenatum Lindl. genome sequence provides insights into polysaccharide synthase, floral development and adaptive evolution.</title>
        <authorList>
            <person name="Zhang G.Q."/>
            <person name="Xu Q."/>
            <person name="Bian C."/>
            <person name="Tsai W.C."/>
            <person name="Yeh C.M."/>
            <person name="Liu K.W."/>
            <person name="Yoshida K."/>
            <person name="Zhang L.S."/>
            <person name="Chang S.B."/>
            <person name="Chen F."/>
            <person name="Shi Y."/>
            <person name="Su Y.Y."/>
            <person name="Zhang Y.Q."/>
            <person name="Chen L.J."/>
            <person name="Yin Y."/>
            <person name="Lin M."/>
            <person name="Huang H."/>
            <person name="Deng H."/>
            <person name="Wang Z.W."/>
            <person name="Zhu S.L."/>
            <person name="Zhao X."/>
            <person name="Deng C."/>
            <person name="Niu S.C."/>
            <person name="Huang J."/>
            <person name="Wang M."/>
            <person name="Liu G.H."/>
            <person name="Yang H.J."/>
            <person name="Xiao X.J."/>
            <person name="Hsiao Y.Y."/>
            <person name="Wu W.L."/>
            <person name="Chen Y.Y."/>
            <person name="Mitsuda N."/>
            <person name="Ohme-Takagi M."/>
            <person name="Luo Y.B."/>
            <person name="Van de Peer Y."/>
            <person name="Liu Z.J."/>
        </authorList>
    </citation>
    <scope>NUCLEOTIDE SEQUENCE [LARGE SCALE GENOMIC DNA]</scope>
    <source>
        <tissue evidence="2">The whole plant</tissue>
    </source>
</reference>
<evidence type="ECO:0000313" key="3">
    <source>
        <dbReference type="Proteomes" id="UP000233837"/>
    </source>
</evidence>
<feature type="transmembrane region" description="Helical" evidence="1">
    <location>
        <begin position="96"/>
        <end position="115"/>
    </location>
</feature>
<dbReference type="AlphaFoldDB" id="A0A2I0VRF0"/>
<evidence type="ECO:0000313" key="2">
    <source>
        <dbReference type="EMBL" id="PKU65981.1"/>
    </source>
</evidence>
<keyword evidence="1" id="KW-1133">Transmembrane helix</keyword>
<reference evidence="2 3" key="2">
    <citation type="journal article" date="2017" name="Nature">
        <title>The Apostasia genome and the evolution of orchids.</title>
        <authorList>
            <person name="Zhang G.Q."/>
            <person name="Liu K.W."/>
            <person name="Li Z."/>
            <person name="Lohaus R."/>
            <person name="Hsiao Y.Y."/>
            <person name="Niu S.C."/>
            <person name="Wang J.Y."/>
            <person name="Lin Y.C."/>
            <person name="Xu Q."/>
            <person name="Chen L.J."/>
            <person name="Yoshida K."/>
            <person name="Fujiwara S."/>
            <person name="Wang Z.W."/>
            <person name="Zhang Y.Q."/>
            <person name="Mitsuda N."/>
            <person name="Wang M."/>
            <person name="Liu G.H."/>
            <person name="Pecoraro L."/>
            <person name="Huang H.X."/>
            <person name="Xiao X.J."/>
            <person name="Lin M."/>
            <person name="Wu X.Y."/>
            <person name="Wu W.L."/>
            <person name="Chen Y.Y."/>
            <person name="Chang S.B."/>
            <person name="Sakamoto S."/>
            <person name="Ohme-Takagi M."/>
            <person name="Yagi M."/>
            <person name="Zeng S.J."/>
            <person name="Shen C.Y."/>
            <person name="Yeh C.M."/>
            <person name="Luo Y.B."/>
            <person name="Tsai W.C."/>
            <person name="Van de Peer Y."/>
            <person name="Liu Z.J."/>
        </authorList>
    </citation>
    <scope>NUCLEOTIDE SEQUENCE [LARGE SCALE GENOMIC DNA]</scope>
    <source>
        <tissue evidence="2">The whole plant</tissue>
    </source>
</reference>
<name>A0A2I0VRF0_9ASPA</name>
<evidence type="ECO:0000256" key="1">
    <source>
        <dbReference type="SAM" id="Phobius"/>
    </source>
</evidence>
<accession>A0A2I0VRF0</accession>
<keyword evidence="3" id="KW-1185">Reference proteome</keyword>
<keyword evidence="1" id="KW-0812">Transmembrane</keyword>
<organism evidence="2 3">
    <name type="scientific">Dendrobium catenatum</name>
    <dbReference type="NCBI Taxonomy" id="906689"/>
    <lineage>
        <taxon>Eukaryota</taxon>
        <taxon>Viridiplantae</taxon>
        <taxon>Streptophyta</taxon>
        <taxon>Embryophyta</taxon>
        <taxon>Tracheophyta</taxon>
        <taxon>Spermatophyta</taxon>
        <taxon>Magnoliopsida</taxon>
        <taxon>Liliopsida</taxon>
        <taxon>Asparagales</taxon>
        <taxon>Orchidaceae</taxon>
        <taxon>Epidendroideae</taxon>
        <taxon>Malaxideae</taxon>
        <taxon>Dendrobiinae</taxon>
        <taxon>Dendrobium</taxon>
    </lineage>
</organism>
<keyword evidence="1" id="KW-0472">Membrane</keyword>
<sequence>MILANIPMVSSLDVAFTVVFFLPLIGSSMEYSMGIAICVANVLKWDPVPYKVMVVMVFFFDVQRLFVERWNFLEASIVPVGDVAMVISSTFKGVEVLFLADLFSYAIVYTIIWLPLIGVSMDDSLDLHRLFDVDLKWDLVPSMVMVVAILFCDV</sequence>
<gene>
    <name evidence="2" type="ORF">MA16_Dca009056</name>
</gene>
<dbReference type="EMBL" id="KZ503303">
    <property type="protein sequence ID" value="PKU65981.1"/>
    <property type="molecule type" value="Genomic_DNA"/>
</dbReference>
<protein>
    <submittedName>
        <fullName evidence="2">Uncharacterized protein</fullName>
    </submittedName>
</protein>
<proteinExistence type="predicted"/>
<dbReference type="Proteomes" id="UP000233837">
    <property type="component" value="Unassembled WGS sequence"/>
</dbReference>